<sequence length="215" mass="22426">MNKSVRVAVVTGVSLLVAALAACSSDESPDAAGTPSASAEMAAEPTAEAPAVPGHGDIITAGQLNLVPDELTVFEIPDGEAVVVDPAQPLPQPIVDYLDSLTVTEPPEKLDMTDADNDPYMAKPLAATDVTERTGRSLAWVAHVALYDTDGKLLETAYTVQVTGEASDLRNEDVKSGDFDAFATYPDKAQAEAGLEALLARVSDRSVYDVLPAEG</sequence>
<feature type="region of interest" description="Disordered" evidence="1">
    <location>
        <begin position="24"/>
        <end position="55"/>
    </location>
</feature>
<dbReference type="AlphaFoldDB" id="A0A2A9END4"/>
<keyword evidence="2" id="KW-0732">Signal</keyword>
<evidence type="ECO:0000313" key="3">
    <source>
        <dbReference type="EMBL" id="PFG39750.1"/>
    </source>
</evidence>
<accession>A0A2A9END4</accession>
<protein>
    <recommendedName>
        <fullName evidence="5">Lipoprotein LpqN</fullName>
    </recommendedName>
</protein>
<feature type="chain" id="PRO_5039648845" description="Lipoprotein LpqN" evidence="2">
    <location>
        <begin position="22"/>
        <end position="215"/>
    </location>
</feature>
<organism evidence="3 4">
    <name type="scientific">Georgenia soli</name>
    <dbReference type="NCBI Taxonomy" id="638953"/>
    <lineage>
        <taxon>Bacteria</taxon>
        <taxon>Bacillati</taxon>
        <taxon>Actinomycetota</taxon>
        <taxon>Actinomycetes</taxon>
        <taxon>Micrococcales</taxon>
        <taxon>Bogoriellaceae</taxon>
        <taxon>Georgenia</taxon>
    </lineage>
</organism>
<dbReference type="EMBL" id="PDJI01000004">
    <property type="protein sequence ID" value="PFG39750.1"/>
    <property type="molecule type" value="Genomic_DNA"/>
</dbReference>
<evidence type="ECO:0000256" key="1">
    <source>
        <dbReference type="SAM" id="MobiDB-lite"/>
    </source>
</evidence>
<proteinExistence type="predicted"/>
<gene>
    <name evidence="3" type="ORF">ATJ97_2263</name>
</gene>
<dbReference type="PROSITE" id="PS51257">
    <property type="entry name" value="PROKAR_LIPOPROTEIN"/>
    <property type="match status" value="1"/>
</dbReference>
<evidence type="ECO:0000256" key="2">
    <source>
        <dbReference type="SAM" id="SignalP"/>
    </source>
</evidence>
<evidence type="ECO:0000313" key="4">
    <source>
        <dbReference type="Proteomes" id="UP000222106"/>
    </source>
</evidence>
<reference evidence="3 4" key="1">
    <citation type="submission" date="2017-10" db="EMBL/GenBank/DDBJ databases">
        <title>Sequencing the genomes of 1000 actinobacteria strains.</title>
        <authorList>
            <person name="Klenk H.-P."/>
        </authorList>
    </citation>
    <scope>NUCLEOTIDE SEQUENCE [LARGE SCALE GENOMIC DNA]</scope>
    <source>
        <strain evidence="3 4">DSM 21838</strain>
    </source>
</reference>
<comment type="caution">
    <text evidence="3">The sequence shown here is derived from an EMBL/GenBank/DDBJ whole genome shotgun (WGS) entry which is preliminary data.</text>
</comment>
<keyword evidence="4" id="KW-1185">Reference proteome</keyword>
<evidence type="ECO:0008006" key="5">
    <source>
        <dbReference type="Google" id="ProtNLM"/>
    </source>
</evidence>
<feature type="signal peptide" evidence="2">
    <location>
        <begin position="1"/>
        <end position="21"/>
    </location>
</feature>
<dbReference type="Proteomes" id="UP000222106">
    <property type="component" value="Unassembled WGS sequence"/>
</dbReference>
<name>A0A2A9END4_9MICO</name>
<feature type="compositionally biased region" description="Low complexity" evidence="1">
    <location>
        <begin position="34"/>
        <end position="51"/>
    </location>
</feature>
<dbReference type="RefSeq" id="WP_098483796.1">
    <property type="nucleotide sequence ID" value="NZ_PDJI01000004.1"/>
</dbReference>